<protein>
    <submittedName>
        <fullName evidence="1">Uncharacterized protein</fullName>
    </submittedName>
</protein>
<organism evidence="1">
    <name type="scientific">Methanosarcina barkeri (strain Fusaro / DSM 804)</name>
    <dbReference type="NCBI Taxonomy" id="269797"/>
    <lineage>
        <taxon>Archaea</taxon>
        <taxon>Methanobacteriati</taxon>
        <taxon>Methanobacteriota</taxon>
        <taxon>Stenosarchaea group</taxon>
        <taxon>Methanomicrobia</taxon>
        <taxon>Methanosarcinales</taxon>
        <taxon>Methanosarcinaceae</taxon>
        <taxon>Methanosarcina</taxon>
    </lineage>
</organism>
<name>Q46CV9_METBF</name>
<evidence type="ECO:0000313" key="1">
    <source>
        <dbReference type="EMBL" id="AAZ70283.1"/>
    </source>
</evidence>
<dbReference type="HOGENOM" id="CLU_3371343_0_0_2"/>
<proteinExistence type="predicted"/>
<gene>
    <name evidence="1" type="ordered locus">Mbar_A1320</name>
</gene>
<accession>Q46CV9</accession>
<dbReference type="EMBL" id="CP000099">
    <property type="protein sequence ID" value="AAZ70283.1"/>
    <property type="molecule type" value="Genomic_DNA"/>
</dbReference>
<dbReference type="PaxDb" id="269797-Mbar_A1320"/>
<dbReference type="KEGG" id="mba:Mbar_A1320"/>
<reference evidence="1" key="1">
    <citation type="submission" date="2006-06" db="EMBL/GenBank/DDBJ databases">
        <title>Complete sequence of chromosome 1 of Methanosarcina barkeri str. fusaro.</title>
        <authorList>
            <person name="Copeland A."/>
            <person name="Lucas S."/>
            <person name="Lapidus A."/>
            <person name="Barry K."/>
            <person name="Detter J.C."/>
            <person name="Glavina T."/>
            <person name="Hammon N."/>
            <person name="Israni S."/>
            <person name="Pitluck S."/>
            <person name="Goodwin L.A."/>
            <person name="Saunders E.H."/>
            <person name="Schmutz J."/>
            <person name="Larimer F."/>
            <person name="Land M."/>
            <person name="Anderson I."/>
            <person name="Richardson P."/>
        </authorList>
    </citation>
    <scope>NUCLEOTIDE SEQUENCE</scope>
    <source>
        <strain evidence="1">Fusaro</strain>
    </source>
</reference>
<dbReference type="AlphaFoldDB" id="Q46CV9"/>
<sequence length="34" mass="3862">MFPPNSLHSIISLKEDSVLYEIKGGSYVNRPLEK</sequence>